<name>A0A6C0F8A0_9ZZZZ</name>
<organism evidence="2">
    <name type="scientific">viral metagenome</name>
    <dbReference type="NCBI Taxonomy" id="1070528"/>
    <lineage>
        <taxon>unclassified sequences</taxon>
        <taxon>metagenomes</taxon>
        <taxon>organismal metagenomes</taxon>
    </lineage>
</organism>
<reference evidence="2" key="1">
    <citation type="journal article" date="2020" name="Nature">
        <title>Giant virus diversity and host interactions through global metagenomics.</title>
        <authorList>
            <person name="Schulz F."/>
            <person name="Roux S."/>
            <person name="Paez-Espino D."/>
            <person name="Jungbluth S."/>
            <person name="Walsh D.A."/>
            <person name="Denef V.J."/>
            <person name="McMahon K.D."/>
            <person name="Konstantinidis K.T."/>
            <person name="Eloe-Fadrosh E.A."/>
            <person name="Kyrpides N.C."/>
            <person name="Woyke T."/>
        </authorList>
    </citation>
    <scope>NUCLEOTIDE SEQUENCE</scope>
    <source>
        <strain evidence="2">GVMAG-M-3300009182-46</strain>
    </source>
</reference>
<evidence type="ECO:0000313" key="2">
    <source>
        <dbReference type="EMBL" id="QHT36120.1"/>
    </source>
</evidence>
<dbReference type="AlphaFoldDB" id="A0A6C0F8A0"/>
<evidence type="ECO:0000256" key="1">
    <source>
        <dbReference type="SAM" id="Phobius"/>
    </source>
</evidence>
<sequence length="243" mass="26705">MKIKNILLIVIIIVLLYIVVKYVIKDKTTLTQTTSAKTMQKVEASSLATNSSTGNTSNFAYSIWFFIDDWNYRYGESKIIFGRMGTTAGAGELQPCPSVTLAPLQNNAVVSLTCYNGSDESNSNYTIFNNCGISNVPIQKWANLTISVYGRSIDVYLDGKLVRTCVMPGVAKIDGSAPVYVTPEGGFSGYTAKFQYYPNELDPQTVWNIYQSGYGASLLGNLFNYKVKVTLMDGDTEDSSITI</sequence>
<proteinExistence type="predicted"/>
<feature type="transmembrane region" description="Helical" evidence="1">
    <location>
        <begin position="6"/>
        <end position="24"/>
    </location>
</feature>
<keyword evidence="1" id="KW-1133">Transmembrane helix</keyword>
<dbReference type="EMBL" id="MN739031">
    <property type="protein sequence ID" value="QHT36120.1"/>
    <property type="molecule type" value="Genomic_DNA"/>
</dbReference>
<dbReference type="Gene3D" id="2.60.120.200">
    <property type="match status" value="1"/>
</dbReference>
<dbReference type="SUPFAM" id="SSF49899">
    <property type="entry name" value="Concanavalin A-like lectins/glucanases"/>
    <property type="match status" value="1"/>
</dbReference>
<protein>
    <submittedName>
        <fullName evidence="2">Uncharacterized protein</fullName>
    </submittedName>
</protein>
<accession>A0A6C0F8A0</accession>
<keyword evidence="1" id="KW-0812">Transmembrane</keyword>
<keyword evidence="1" id="KW-0472">Membrane</keyword>
<dbReference type="InterPro" id="IPR013320">
    <property type="entry name" value="ConA-like_dom_sf"/>
</dbReference>